<protein>
    <submittedName>
        <fullName evidence="3">META domain-containing protein</fullName>
    </submittedName>
</protein>
<dbReference type="AlphaFoldDB" id="A0A9D1XPX2"/>
<feature type="signal peptide" evidence="1">
    <location>
        <begin position="1"/>
        <end position="19"/>
    </location>
</feature>
<feature type="domain" description="DUF306" evidence="2">
    <location>
        <begin position="34"/>
        <end position="144"/>
    </location>
</feature>
<dbReference type="InterPro" id="IPR053147">
    <property type="entry name" value="Hsp_HslJ-like"/>
</dbReference>
<dbReference type="InterPro" id="IPR005184">
    <property type="entry name" value="DUF306_Meta_HslJ"/>
</dbReference>
<evidence type="ECO:0000259" key="2">
    <source>
        <dbReference type="Pfam" id="PF03724"/>
    </source>
</evidence>
<name>A0A9D1XPX2_9BACT</name>
<dbReference type="PANTHER" id="PTHR35535">
    <property type="entry name" value="HEAT SHOCK PROTEIN HSLJ"/>
    <property type="match status" value="1"/>
</dbReference>
<keyword evidence="1" id="KW-0732">Signal</keyword>
<dbReference type="Proteomes" id="UP000823847">
    <property type="component" value="Unassembled WGS sequence"/>
</dbReference>
<dbReference type="EMBL" id="DXEN01000005">
    <property type="protein sequence ID" value="HIX85100.1"/>
    <property type="molecule type" value="Genomic_DNA"/>
</dbReference>
<proteinExistence type="predicted"/>
<accession>A0A9D1XPX2</accession>
<dbReference type="PROSITE" id="PS51257">
    <property type="entry name" value="PROKAR_LIPOPROTEIN"/>
    <property type="match status" value="1"/>
</dbReference>
<comment type="caution">
    <text evidence="3">The sequence shown here is derived from an EMBL/GenBank/DDBJ whole genome shotgun (WGS) entry which is preliminary data.</text>
</comment>
<evidence type="ECO:0000313" key="3">
    <source>
        <dbReference type="EMBL" id="HIX85100.1"/>
    </source>
</evidence>
<organism evidence="3 4">
    <name type="scientific">Candidatus Parabacteroides intestinigallinarum</name>
    <dbReference type="NCBI Taxonomy" id="2838722"/>
    <lineage>
        <taxon>Bacteria</taxon>
        <taxon>Pseudomonadati</taxon>
        <taxon>Bacteroidota</taxon>
        <taxon>Bacteroidia</taxon>
        <taxon>Bacteroidales</taxon>
        <taxon>Tannerellaceae</taxon>
        <taxon>Parabacteroides</taxon>
    </lineage>
</organism>
<dbReference type="Pfam" id="PF03724">
    <property type="entry name" value="META"/>
    <property type="match status" value="1"/>
</dbReference>
<evidence type="ECO:0000313" key="4">
    <source>
        <dbReference type="Proteomes" id="UP000823847"/>
    </source>
</evidence>
<dbReference type="Gene3D" id="2.40.128.270">
    <property type="match status" value="1"/>
</dbReference>
<dbReference type="InterPro" id="IPR038670">
    <property type="entry name" value="HslJ-like_sf"/>
</dbReference>
<reference evidence="3" key="2">
    <citation type="submission" date="2021-04" db="EMBL/GenBank/DDBJ databases">
        <authorList>
            <person name="Gilroy R."/>
        </authorList>
    </citation>
    <scope>NUCLEOTIDE SEQUENCE</scope>
    <source>
        <strain evidence="3">ChiHecec2B26-12326</strain>
    </source>
</reference>
<evidence type="ECO:0000256" key="1">
    <source>
        <dbReference type="SAM" id="SignalP"/>
    </source>
</evidence>
<dbReference type="PANTHER" id="PTHR35535:SF1">
    <property type="entry name" value="HEAT SHOCK PROTEIN HSLJ"/>
    <property type="match status" value="1"/>
</dbReference>
<feature type="chain" id="PRO_5039621481" evidence="1">
    <location>
        <begin position="20"/>
        <end position="148"/>
    </location>
</feature>
<gene>
    <name evidence="3" type="ORF">H9848_00585</name>
</gene>
<sequence>MRKYLFYIFVCLMSVGVLAACKTRKVVEATVSDLDGEWVVVEMNGRPLAAGENQPVMRLDILRRGLSGNAGCNRLMGQIEYDSDHRNIIRFLQVATTRMACPDMSVERAFLEALDKVARFEAVGEEAPVRRIALFGTKGEKLLELTKR</sequence>
<reference evidence="3" key="1">
    <citation type="journal article" date="2021" name="PeerJ">
        <title>Extensive microbial diversity within the chicken gut microbiome revealed by metagenomics and culture.</title>
        <authorList>
            <person name="Gilroy R."/>
            <person name="Ravi A."/>
            <person name="Getino M."/>
            <person name="Pursley I."/>
            <person name="Horton D.L."/>
            <person name="Alikhan N.F."/>
            <person name="Baker D."/>
            <person name="Gharbi K."/>
            <person name="Hall N."/>
            <person name="Watson M."/>
            <person name="Adriaenssens E.M."/>
            <person name="Foster-Nyarko E."/>
            <person name="Jarju S."/>
            <person name="Secka A."/>
            <person name="Antonio M."/>
            <person name="Oren A."/>
            <person name="Chaudhuri R.R."/>
            <person name="La Ragione R."/>
            <person name="Hildebrand F."/>
            <person name="Pallen M.J."/>
        </authorList>
    </citation>
    <scope>NUCLEOTIDE SEQUENCE</scope>
    <source>
        <strain evidence="3">ChiHecec2B26-12326</strain>
    </source>
</reference>